<dbReference type="EMBL" id="WBMO01000001">
    <property type="protein sequence ID" value="MDV2475891.1"/>
    <property type="molecule type" value="Genomic_DNA"/>
</dbReference>
<dbReference type="InterPro" id="IPR045155">
    <property type="entry name" value="Beta-lactam_cat"/>
</dbReference>
<dbReference type="InterPro" id="IPR000871">
    <property type="entry name" value="Beta-lactam_class-A"/>
</dbReference>
<dbReference type="Pfam" id="PF13354">
    <property type="entry name" value="Beta-lactamase2"/>
    <property type="match status" value="1"/>
</dbReference>
<evidence type="ECO:0000259" key="2">
    <source>
        <dbReference type="Pfam" id="PF13354"/>
    </source>
</evidence>
<accession>A0ABU3WPG4</accession>
<comment type="caution">
    <text evidence="3">The sequence shown here is derived from an EMBL/GenBank/DDBJ whole genome shotgun (WGS) entry which is preliminary data.</text>
</comment>
<evidence type="ECO:0000256" key="1">
    <source>
        <dbReference type="SAM" id="SignalP"/>
    </source>
</evidence>
<dbReference type="GO" id="GO:0016787">
    <property type="term" value="F:hydrolase activity"/>
    <property type="evidence" value="ECO:0007669"/>
    <property type="project" value="UniProtKB-KW"/>
</dbReference>
<dbReference type="RefSeq" id="WP_072810806.1">
    <property type="nucleotide sequence ID" value="NZ_JAHWLX010000051.1"/>
</dbReference>
<keyword evidence="4" id="KW-1185">Reference proteome</keyword>
<name>A0ABU3WPG4_9NOCA</name>
<feature type="chain" id="PRO_5046040015" evidence="1">
    <location>
        <begin position="26"/>
        <end position="329"/>
    </location>
</feature>
<dbReference type="InterPro" id="IPR012338">
    <property type="entry name" value="Beta-lactam/transpept-like"/>
</dbReference>
<dbReference type="PROSITE" id="PS51257">
    <property type="entry name" value="PROKAR_LIPOPROTEIN"/>
    <property type="match status" value="1"/>
</dbReference>
<dbReference type="SUPFAM" id="SSF56601">
    <property type="entry name" value="beta-lactamase/transpeptidase-like"/>
    <property type="match status" value="1"/>
</dbReference>
<feature type="signal peptide" evidence="1">
    <location>
        <begin position="1"/>
        <end position="25"/>
    </location>
</feature>
<evidence type="ECO:0000313" key="4">
    <source>
        <dbReference type="Proteomes" id="UP001275440"/>
    </source>
</evidence>
<dbReference type="Gene3D" id="3.40.710.10">
    <property type="entry name" value="DD-peptidase/beta-lactamase superfamily"/>
    <property type="match status" value="1"/>
</dbReference>
<protein>
    <submittedName>
        <fullName evidence="3">Serine hydrolase</fullName>
    </submittedName>
</protein>
<proteinExistence type="predicted"/>
<dbReference type="PANTHER" id="PTHR35333">
    <property type="entry name" value="BETA-LACTAMASE"/>
    <property type="match status" value="1"/>
</dbReference>
<keyword evidence="3" id="KW-0378">Hydrolase</keyword>
<keyword evidence="1" id="KW-0732">Signal</keyword>
<evidence type="ECO:0000313" key="3">
    <source>
        <dbReference type="EMBL" id="MDV2475891.1"/>
    </source>
</evidence>
<dbReference type="Proteomes" id="UP001275440">
    <property type="component" value="Unassembled WGS sequence"/>
</dbReference>
<feature type="domain" description="Beta-lactamase class A catalytic" evidence="2">
    <location>
        <begin position="136"/>
        <end position="277"/>
    </location>
</feature>
<organism evidence="3 4">
    <name type="scientific">Rhodococcus zopfii</name>
    <dbReference type="NCBI Taxonomy" id="43772"/>
    <lineage>
        <taxon>Bacteria</taxon>
        <taxon>Bacillati</taxon>
        <taxon>Actinomycetota</taxon>
        <taxon>Actinomycetes</taxon>
        <taxon>Mycobacteriales</taxon>
        <taxon>Nocardiaceae</taxon>
        <taxon>Rhodococcus</taxon>
    </lineage>
</organism>
<reference evidence="3 4" key="1">
    <citation type="submission" date="2019-10" db="EMBL/GenBank/DDBJ databases">
        <title>Draft Genome Assembly of Rhodococcus zopfii DSM44189.</title>
        <authorList>
            <person name="Sutton J.M."/>
            <person name="Akob D.M."/>
            <person name="Bushman T.J."/>
        </authorList>
    </citation>
    <scope>NUCLEOTIDE SEQUENCE [LARGE SCALE GENOMIC DNA]</scope>
    <source>
        <strain evidence="3 4">DSM 44189</strain>
    </source>
</reference>
<sequence>MSGPRGTRRSIVSLLFAAATAVACSSSVSEPGVVMAGITAPDPVAQFLPLPEPVSDAAKVQALSERIVAAAARAETERGARVTVALLDRETGTRTVAGADEPIETASVVKLFIADDLLFRVGIGEIALGEGEYDEIAAMLSRSDDSAASDLWSRYGETDIVDRVVERHGLTATRAPADGNWWNTVTTASDLLTWYDRVLGGTSGLDERGTATIVGYLLEFESLGTDGYDQRFGLPDGLPDATGLGVKQGWMCCVDGSWIHLSTGFFGEDHRYVVAVLSREKVHYGDAAPNEWSPLPDTALVDVTGDTSAEHARDTLTLVVDEAFGRSAH</sequence>
<dbReference type="PANTHER" id="PTHR35333:SF3">
    <property type="entry name" value="BETA-LACTAMASE-TYPE TRANSPEPTIDASE FOLD CONTAINING PROTEIN"/>
    <property type="match status" value="1"/>
</dbReference>
<gene>
    <name evidence="3" type="ORF">F8M49_11985</name>
</gene>